<dbReference type="Proteomes" id="UP000251123">
    <property type="component" value="Unassembled WGS sequence"/>
</dbReference>
<gene>
    <name evidence="1" type="ORF">NCTC9601_01721</name>
</gene>
<organism evidence="1 2">
    <name type="scientific">Klebsiella pneumoniae</name>
    <dbReference type="NCBI Taxonomy" id="573"/>
    <lineage>
        <taxon>Bacteria</taxon>
        <taxon>Pseudomonadati</taxon>
        <taxon>Pseudomonadota</taxon>
        <taxon>Gammaproteobacteria</taxon>
        <taxon>Enterobacterales</taxon>
        <taxon>Enterobacteriaceae</taxon>
        <taxon>Klebsiella/Raoultella group</taxon>
        <taxon>Klebsiella</taxon>
        <taxon>Klebsiella pneumoniae complex</taxon>
    </lineage>
</organism>
<evidence type="ECO:0000313" key="1">
    <source>
        <dbReference type="EMBL" id="SPX54574.1"/>
    </source>
</evidence>
<accession>A0A2X1QGG4</accession>
<dbReference type="AlphaFoldDB" id="A0A2X1QGG4"/>
<dbReference type="EMBL" id="UASN01000016">
    <property type="protein sequence ID" value="SPX54574.1"/>
    <property type="molecule type" value="Genomic_DNA"/>
</dbReference>
<proteinExistence type="predicted"/>
<protein>
    <submittedName>
        <fullName evidence="1">Uncharacterized protein</fullName>
    </submittedName>
</protein>
<name>A0A2X1QGG4_KLEPN</name>
<reference evidence="1 2" key="1">
    <citation type="submission" date="2018-06" db="EMBL/GenBank/DDBJ databases">
        <authorList>
            <consortium name="Pathogen Informatics"/>
            <person name="Doyle S."/>
        </authorList>
    </citation>
    <scope>NUCLEOTIDE SEQUENCE [LARGE SCALE GENOMIC DNA]</scope>
    <source>
        <strain evidence="1 2">NCTC9601</strain>
    </source>
</reference>
<sequence length="81" mass="9055">MRFGFAGDRQHLFSDRHFKIHAGMQRLAQDTHIAIGNMATVFAQMHGNAVGAGLFGNESRLNRIRVSSAAGRYARSRYGQY</sequence>
<evidence type="ECO:0000313" key="2">
    <source>
        <dbReference type="Proteomes" id="UP000251123"/>
    </source>
</evidence>